<evidence type="ECO:0000313" key="4">
    <source>
        <dbReference type="Proteomes" id="UP000095285"/>
    </source>
</evidence>
<reference evidence="3 4" key="1">
    <citation type="submission" date="2012-04" db="EMBL/GenBank/DDBJ databases">
        <title>The Genome Sequence of Loa loa.</title>
        <authorList>
            <consortium name="The Broad Institute Genome Sequencing Platform"/>
            <consortium name="Broad Institute Genome Sequencing Center for Infectious Disease"/>
            <person name="Nutman T.B."/>
            <person name="Fink D.L."/>
            <person name="Russ C."/>
            <person name="Young S."/>
            <person name="Zeng Q."/>
            <person name="Gargeya S."/>
            <person name="Alvarado L."/>
            <person name="Berlin A."/>
            <person name="Chapman S.B."/>
            <person name="Chen Z."/>
            <person name="Freedman E."/>
            <person name="Gellesch M."/>
            <person name="Goldberg J."/>
            <person name="Griggs A."/>
            <person name="Gujja S."/>
            <person name="Heilman E.R."/>
            <person name="Heiman D."/>
            <person name="Howarth C."/>
            <person name="Mehta T."/>
            <person name="Neiman D."/>
            <person name="Pearson M."/>
            <person name="Roberts A."/>
            <person name="Saif S."/>
            <person name="Shea T."/>
            <person name="Shenoy N."/>
            <person name="Sisk P."/>
            <person name="Stolte C."/>
            <person name="Sykes S."/>
            <person name="White J."/>
            <person name="Yandava C."/>
            <person name="Haas B."/>
            <person name="Henn M.R."/>
            <person name="Nusbaum C."/>
            <person name="Birren B."/>
        </authorList>
    </citation>
    <scope>NUCLEOTIDE SEQUENCE [LARGE SCALE GENOMIC DNA]</scope>
</reference>
<proteinExistence type="predicted"/>
<dbReference type="Proteomes" id="UP000095285">
    <property type="component" value="Unassembled WGS sequence"/>
</dbReference>
<dbReference type="WBParaSite" id="EN70_12432">
    <property type="protein sequence ID" value="EN70_12432"/>
    <property type="gene ID" value="EN70_12432"/>
</dbReference>
<organism evidence="4 5">
    <name type="scientific">Loa loa</name>
    <name type="common">Eye worm</name>
    <name type="synonym">Filaria loa</name>
    <dbReference type="NCBI Taxonomy" id="7209"/>
    <lineage>
        <taxon>Eukaryota</taxon>
        <taxon>Metazoa</taxon>
        <taxon>Ecdysozoa</taxon>
        <taxon>Nematoda</taxon>
        <taxon>Chromadorea</taxon>
        <taxon>Rhabditida</taxon>
        <taxon>Spirurina</taxon>
        <taxon>Spiruromorpha</taxon>
        <taxon>Filarioidea</taxon>
        <taxon>Onchocercidae</taxon>
        <taxon>Loa</taxon>
    </lineage>
</organism>
<dbReference type="Pfam" id="PF23674">
    <property type="entry name" value="RYYR-CCHC"/>
    <property type="match status" value="1"/>
</dbReference>
<reference evidence="5" key="2">
    <citation type="submission" date="2016-11" db="UniProtKB">
        <authorList>
            <consortium name="WormBaseParasite"/>
        </authorList>
    </citation>
    <scope>IDENTIFICATION</scope>
</reference>
<feature type="region of interest" description="Disordered" evidence="1">
    <location>
        <begin position="159"/>
        <end position="241"/>
    </location>
</feature>
<dbReference type="KEGG" id="loa:LOAG_05737"/>
<sequence>MEMFYNDNKVAAEQESKGNTDIQMVMDQKLSTEGRNFKERFLDSNQMEIVDEEHENDKCNDDEVVEDALERTINEVAETSLQSAAVEGEDLTNEDSKKKGKYDWDAPIVKDIVRRVKNHRLSHAKAAEQLSLLMDAKVTSIGVRLQVVKMANDEALAKQDQRSSCVKTFKNTSSSPGKVTSKVADASARGRESRSPVSYRTRSKTGVKQSANSSQSRKSENGTEIHVTPSNMGEVNSQCTGDTSNGISLPVKTMQNDAADNQLYLPIIISQPASTATMTTKMVPPVIRLLDNEGKLTHIAVAENGSYKLYRVNEGGANAEHMQMVNQAMSTGTASSITVSSANSMAAPGTQETTKPEKNMAPSCSANYYIESVPAQQTLGALVGIPKFVNPQRYGGSNVYTRTIGPVGATSTTPCSVGMRSRSEIKEEVKRLIRCLKSQHITCEEAVKQLFEFVALNPSNINLPATKQMNDADENKQKGDNSVDYETTLQRECSVEDGNEPYTRLVDEQGNMNIAIVEGEGYRVYRLNKTTQNRELYKCTDCDLLHRTKKDPIAIVEIVDSILVGDIHPSHHPRCPLQTLSVKDCEQNSMSDERESLLFPEATTDVEESRRGGEARKSSSAKRAPKQNSRKNRQATKSPVRKRPHIVPERSLGMTLRKRKARTLTSPGIYDSEVMS</sequence>
<gene>
    <name evidence="3 5" type="ORF">LOAG_05737</name>
</gene>
<evidence type="ECO:0000259" key="2">
    <source>
        <dbReference type="Pfam" id="PF23674"/>
    </source>
</evidence>
<dbReference type="EMBL" id="JH712614">
    <property type="protein sequence ID" value="EFO22748.2"/>
    <property type="molecule type" value="Genomic_DNA"/>
</dbReference>
<dbReference type="OrthoDB" id="5798025at2759"/>
<evidence type="ECO:0000313" key="5">
    <source>
        <dbReference type="WBParaSite" id="EN70_12432"/>
    </source>
</evidence>
<name>A0A1I7VD40_LOALO</name>
<feature type="compositionally biased region" description="Basic and acidic residues" evidence="1">
    <location>
        <begin position="607"/>
        <end position="617"/>
    </location>
</feature>
<dbReference type="STRING" id="7209.A0A1I7VD40"/>
<dbReference type="OMA" id="YDWDAPI"/>
<feature type="compositionally biased region" description="Polar residues" evidence="1">
    <location>
        <begin position="195"/>
        <end position="216"/>
    </location>
</feature>
<feature type="compositionally biased region" description="Polar residues" evidence="1">
    <location>
        <begin position="228"/>
        <end position="241"/>
    </location>
</feature>
<dbReference type="RefSeq" id="XP_020302763.1">
    <property type="nucleotide sequence ID" value="XM_020446958.1"/>
</dbReference>
<dbReference type="InterPro" id="IPR057001">
    <property type="entry name" value="RYYR-CCHC"/>
</dbReference>
<feature type="region of interest" description="Disordered" evidence="1">
    <location>
        <begin position="586"/>
        <end position="676"/>
    </location>
</feature>
<feature type="compositionally biased region" description="Basic and acidic residues" evidence="1">
    <location>
        <begin position="586"/>
        <end position="596"/>
    </location>
</feature>
<accession>A0A1I7VD40</accession>
<dbReference type="AlphaFoldDB" id="A0A1I7VD40"/>
<feature type="compositionally biased region" description="Polar residues" evidence="1">
    <location>
        <begin position="162"/>
        <end position="178"/>
    </location>
</feature>
<feature type="compositionally biased region" description="Basic residues" evidence="1">
    <location>
        <begin position="619"/>
        <end position="645"/>
    </location>
</feature>
<keyword evidence="4" id="KW-1185">Reference proteome</keyword>
<protein>
    <submittedName>
        <fullName evidence="5">Protein kinase domain-containing protein</fullName>
    </submittedName>
</protein>
<accession>A0A1S0TZD8</accession>
<dbReference type="CTD" id="9943146"/>
<evidence type="ECO:0000256" key="1">
    <source>
        <dbReference type="SAM" id="MobiDB-lite"/>
    </source>
</evidence>
<feature type="domain" description="RYYR-CCHC" evidence="2">
    <location>
        <begin position="512"/>
        <end position="575"/>
    </location>
</feature>
<evidence type="ECO:0000313" key="3">
    <source>
        <dbReference type="EMBL" id="EFO22748.2"/>
    </source>
</evidence>
<dbReference type="GeneID" id="9943146"/>